<dbReference type="EMBL" id="CZAF01000008">
    <property type="protein sequence ID" value="CUP17833.1"/>
    <property type="molecule type" value="Genomic_DNA"/>
</dbReference>
<keyword evidence="2" id="KW-1133">Transmembrane helix</keyword>
<reference evidence="7 8" key="2">
    <citation type="submission" date="2018-08" db="EMBL/GenBank/DDBJ databases">
        <title>A genome reference for cultivated species of the human gut microbiota.</title>
        <authorList>
            <person name="Zou Y."/>
            <person name="Xue W."/>
            <person name="Luo G."/>
        </authorList>
    </citation>
    <scope>NUCLEOTIDE SEQUENCE [LARGE SCALE GENOMIC DNA]</scope>
    <source>
        <strain evidence="5 8">AM50-4</strain>
        <strain evidence="4 7">TM04-30</strain>
    </source>
</reference>
<feature type="compositionally biased region" description="Pro residues" evidence="1">
    <location>
        <begin position="130"/>
        <end position="145"/>
    </location>
</feature>
<evidence type="ECO:0000313" key="5">
    <source>
        <dbReference type="EMBL" id="RGZ49586.1"/>
    </source>
</evidence>
<evidence type="ECO:0000313" key="3">
    <source>
        <dbReference type="EMBL" id="CUP17833.1"/>
    </source>
</evidence>
<evidence type="ECO:0000256" key="2">
    <source>
        <dbReference type="SAM" id="Phobius"/>
    </source>
</evidence>
<dbReference type="Proteomes" id="UP000283684">
    <property type="component" value="Unassembled WGS sequence"/>
</dbReference>
<keyword evidence="2" id="KW-0472">Membrane</keyword>
<feature type="compositionally biased region" description="Pro residues" evidence="1">
    <location>
        <begin position="152"/>
        <end position="162"/>
    </location>
</feature>
<evidence type="ECO:0000313" key="6">
    <source>
        <dbReference type="Proteomes" id="UP000095614"/>
    </source>
</evidence>
<evidence type="ECO:0000313" key="4">
    <source>
        <dbReference type="EMBL" id="RGJ92530.1"/>
    </source>
</evidence>
<keyword evidence="2" id="KW-0812">Transmembrane</keyword>
<dbReference type="EMBL" id="QSPV01000010">
    <property type="protein sequence ID" value="RGJ92530.1"/>
    <property type="molecule type" value="Genomic_DNA"/>
</dbReference>
<sequence>MENCIMKRLTSQGWETLRTLTAITAAIGTMICLLILAGCTNELTGQDENRGNGQALTLGTVSIEGGNTRAANAVPGVASGHSFRDDEKLHVALTAGSAQSAGTYYTTATTAAGVPPRPSAPTGKGAATTPSPPGGDPLILPPPLPFTTCPPTTKPTPPQGAP</sequence>
<gene>
    <name evidence="5" type="ORF">DW988_08400</name>
    <name evidence="4" type="ORF">DXD40_12730</name>
    <name evidence="3" type="ORF">ERS852462_02835</name>
</gene>
<protein>
    <recommendedName>
        <fullName evidence="9">Lipoprotein</fullName>
    </recommendedName>
</protein>
<dbReference type="EMBL" id="QSEE01000006">
    <property type="protein sequence ID" value="RGZ49586.1"/>
    <property type="molecule type" value="Genomic_DNA"/>
</dbReference>
<accession>A0A139KCS3</accession>
<feature type="transmembrane region" description="Helical" evidence="2">
    <location>
        <begin position="20"/>
        <end position="38"/>
    </location>
</feature>
<dbReference type="Proteomes" id="UP000095614">
    <property type="component" value="Unassembled WGS sequence"/>
</dbReference>
<feature type="region of interest" description="Disordered" evidence="1">
    <location>
        <begin position="109"/>
        <end position="162"/>
    </location>
</feature>
<dbReference type="PATRIC" id="fig|820.27.peg.1115"/>
<proteinExistence type="predicted"/>
<organism evidence="4 7">
    <name type="scientific">Bacteroides uniformis</name>
    <dbReference type="NCBI Taxonomy" id="820"/>
    <lineage>
        <taxon>Bacteria</taxon>
        <taxon>Pseudomonadati</taxon>
        <taxon>Bacteroidota</taxon>
        <taxon>Bacteroidia</taxon>
        <taxon>Bacteroidales</taxon>
        <taxon>Bacteroidaceae</taxon>
        <taxon>Bacteroides</taxon>
    </lineage>
</organism>
<reference evidence="3 6" key="1">
    <citation type="submission" date="2015-09" db="EMBL/GenBank/DDBJ databases">
        <authorList>
            <consortium name="Pathogen Informatics"/>
        </authorList>
    </citation>
    <scope>NUCLEOTIDE SEQUENCE [LARGE SCALE GENOMIC DNA]</scope>
    <source>
        <strain evidence="3 6">2789STDY5834847</strain>
    </source>
</reference>
<name>A0A139KCS3_BACUN</name>
<evidence type="ECO:0000313" key="8">
    <source>
        <dbReference type="Proteomes" id="UP000283684"/>
    </source>
</evidence>
<evidence type="ECO:0000256" key="1">
    <source>
        <dbReference type="SAM" id="MobiDB-lite"/>
    </source>
</evidence>
<evidence type="ECO:0000313" key="7">
    <source>
        <dbReference type="Proteomes" id="UP000260844"/>
    </source>
</evidence>
<dbReference type="AlphaFoldDB" id="A0A139KCS3"/>
<dbReference type="Proteomes" id="UP000260844">
    <property type="component" value="Unassembled WGS sequence"/>
</dbReference>
<evidence type="ECO:0008006" key="9">
    <source>
        <dbReference type="Google" id="ProtNLM"/>
    </source>
</evidence>